<comment type="caution">
    <text evidence="1">The sequence shown here is derived from an EMBL/GenBank/DDBJ whole genome shotgun (WGS) entry which is preliminary data.</text>
</comment>
<gene>
    <name evidence="1" type="ORF">OGATHE_004271</name>
</gene>
<proteinExistence type="predicted"/>
<name>A0A9P8P068_9ASCO</name>
<evidence type="ECO:0000313" key="1">
    <source>
        <dbReference type="EMBL" id="KAH3662695.1"/>
    </source>
</evidence>
<evidence type="ECO:0000313" key="2">
    <source>
        <dbReference type="Proteomes" id="UP000788993"/>
    </source>
</evidence>
<reference evidence="1" key="1">
    <citation type="journal article" date="2021" name="Open Biol.">
        <title>Shared evolutionary footprints suggest mitochondrial oxidative damage underlies multiple complex I losses in fungi.</title>
        <authorList>
            <person name="Schikora-Tamarit M.A."/>
            <person name="Marcet-Houben M."/>
            <person name="Nosek J."/>
            <person name="Gabaldon T."/>
        </authorList>
    </citation>
    <scope>NUCLEOTIDE SEQUENCE</scope>
    <source>
        <strain evidence="1">NCAIM Y.01608</strain>
    </source>
</reference>
<organism evidence="1 2">
    <name type="scientific">Ogataea polymorpha</name>
    <dbReference type="NCBI Taxonomy" id="460523"/>
    <lineage>
        <taxon>Eukaryota</taxon>
        <taxon>Fungi</taxon>
        <taxon>Dikarya</taxon>
        <taxon>Ascomycota</taxon>
        <taxon>Saccharomycotina</taxon>
        <taxon>Pichiomycetes</taxon>
        <taxon>Pichiales</taxon>
        <taxon>Pichiaceae</taxon>
        <taxon>Ogataea</taxon>
    </lineage>
</organism>
<accession>A0A9P8P068</accession>
<dbReference type="EMBL" id="JAEUBD010001266">
    <property type="protein sequence ID" value="KAH3662695.1"/>
    <property type="molecule type" value="Genomic_DNA"/>
</dbReference>
<dbReference type="Proteomes" id="UP000788993">
    <property type="component" value="Unassembled WGS sequence"/>
</dbReference>
<protein>
    <submittedName>
        <fullName evidence="1">Uncharacterized protein</fullName>
    </submittedName>
</protein>
<keyword evidence="2" id="KW-1185">Reference proteome</keyword>
<dbReference type="AlphaFoldDB" id="A0A9P8P068"/>
<reference evidence="1" key="2">
    <citation type="submission" date="2021-01" db="EMBL/GenBank/DDBJ databases">
        <authorList>
            <person name="Schikora-Tamarit M.A."/>
        </authorList>
    </citation>
    <scope>NUCLEOTIDE SEQUENCE</scope>
    <source>
        <strain evidence="1">NCAIM Y.01608</strain>
    </source>
</reference>
<sequence length="120" mass="13809">MERLDVQIVDAVAIFGGEIGVQIVDTPRSVRDVPGCVVFGVDAELVGSLSQQYDRLDGVGMVFHRTYFRRLGYPKRIYQITGARIDSNDSRPFDSRVYELVSDRERRLRNQLLDRSRQFL</sequence>